<dbReference type="SUPFAM" id="SSF101941">
    <property type="entry name" value="NAC domain"/>
    <property type="match status" value="1"/>
</dbReference>
<evidence type="ECO:0000256" key="4">
    <source>
        <dbReference type="ARBA" id="ARBA00023242"/>
    </source>
</evidence>
<keyword evidence="3" id="KW-0804">Transcription</keyword>
<dbReference type="EMBL" id="KZ451939">
    <property type="protein sequence ID" value="PKA60260.1"/>
    <property type="molecule type" value="Genomic_DNA"/>
</dbReference>
<reference evidence="7 8" key="1">
    <citation type="journal article" date="2017" name="Nature">
        <title>The Apostasia genome and the evolution of orchids.</title>
        <authorList>
            <person name="Zhang G.Q."/>
            <person name="Liu K.W."/>
            <person name="Li Z."/>
            <person name="Lohaus R."/>
            <person name="Hsiao Y.Y."/>
            <person name="Niu S.C."/>
            <person name="Wang J.Y."/>
            <person name="Lin Y.C."/>
            <person name="Xu Q."/>
            <person name="Chen L.J."/>
            <person name="Yoshida K."/>
            <person name="Fujiwara S."/>
            <person name="Wang Z.W."/>
            <person name="Zhang Y.Q."/>
            <person name="Mitsuda N."/>
            <person name="Wang M."/>
            <person name="Liu G.H."/>
            <person name="Pecoraro L."/>
            <person name="Huang H.X."/>
            <person name="Xiao X.J."/>
            <person name="Lin M."/>
            <person name="Wu X.Y."/>
            <person name="Wu W.L."/>
            <person name="Chen Y.Y."/>
            <person name="Chang S.B."/>
            <person name="Sakamoto S."/>
            <person name="Ohme-Takagi M."/>
            <person name="Yagi M."/>
            <person name="Zeng S.J."/>
            <person name="Shen C.Y."/>
            <person name="Yeh C.M."/>
            <person name="Luo Y.B."/>
            <person name="Tsai W.C."/>
            <person name="Van de Peer Y."/>
            <person name="Liu Z.J."/>
        </authorList>
    </citation>
    <scope>NUCLEOTIDE SEQUENCE [LARGE SCALE GENOMIC DNA]</scope>
    <source>
        <strain evidence="8">cv. Shenzhen</strain>
        <tissue evidence="7">Stem</tissue>
    </source>
</reference>
<name>A0A2I0AXI7_9ASPA</name>
<dbReference type="AlphaFoldDB" id="A0A2I0AXI7"/>
<dbReference type="PANTHER" id="PTHR31719">
    <property type="entry name" value="NAC TRANSCRIPTION FACTOR 56"/>
    <property type="match status" value="1"/>
</dbReference>
<dbReference type="Proteomes" id="UP000236161">
    <property type="component" value="Unassembled WGS sequence"/>
</dbReference>
<keyword evidence="8" id="KW-1185">Reference proteome</keyword>
<feature type="domain" description="NAC" evidence="6">
    <location>
        <begin position="14"/>
        <end position="181"/>
    </location>
</feature>
<keyword evidence="1" id="KW-0805">Transcription regulation</keyword>
<feature type="region of interest" description="Disordered" evidence="5">
    <location>
        <begin position="184"/>
        <end position="211"/>
    </location>
</feature>
<evidence type="ECO:0000259" key="6">
    <source>
        <dbReference type="PROSITE" id="PS51005"/>
    </source>
</evidence>
<dbReference type="PROSITE" id="PS51005">
    <property type="entry name" value="NAC"/>
    <property type="match status" value="1"/>
</dbReference>
<evidence type="ECO:0000256" key="1">
    <source>
        <dbReference type="ARBA" id="ARBA00023015"/>
    </source>
</evidence>
<evidence type="ECO:0000256" key="3">
    <source>
        <dbReference type="ARBA" id="ARBA00023163"/>
    </source>
</evidence>
<dbReference type="Pfam" id="PF02365">
    <property type="entry name" value="NAM"/>
    <property type="match status" value="1"/>
</dbReference>
<organism evidence="7 8">
    <name type="scientific">Apostasia shenzhenica</name>
    <dbReference type="NCBI Taxonomy" id="1088818"/>
    <lineage>
        <taxon>Eukaryota</taxon>
        <taxon>Viridiplantae</taxon>
        <taxon>Streptophyta</taxon>
        <taxon>Embryophyta</taxon>
        <taxon>Tracheophyta</taxon>
        <taxon>Spermatophyta</taxon>
        <taxon>Magnoliopsida</taxon>
        <taxon>Liliopsida</taxon>
        <taxon>Asparagales</taxon>
        <taxon>Orchidaceae</taxon>
        <taxon>Apostasioideae</taxon>
        <taxon>Apostasia</taxon>
    </lineage>
</organism>
<evidence type="ECO:0000313" key="7">
    <source>
        <dbReference type="EMBL" id="PKA60260.1"/>
    </source>
</evidence>
<proteinExistence type="predicted"/>
<keyword evidence="2" id="KW-0238">DNA-binding</keyword>
<gene>
    <name evidence="7" type="primary">ONAC010</name>
    <name evidence="7" type="ORF">AXF42_Ash008319</name>
</gene>
<dbReference type="PANTHER" id="PTHR31719:SF130">
    <property type="entry name" value="NAC DOMAIN-CONTAINING PROTEIN 18"/>
    <property type="match status" value="1"/>
</dbReference>
<dbReference type="Gene3D" id="2.170.150.80">
    <property type="entry name" value="NAC domain"/>
    <property type="match status" value="1"/>
</dbReference>
<dbReference type="InterPro" id="IPR036093">
    <property type="entry name" value="NAC_dom_sf"/>
</dbReference>
<dbReference type="STRING" id="1088818.A0A2I0AXI7"/>
<accession>A0A2I0AXI7</accession>
<dbReference type="InterPro" id="IPR003441">
    <property type="entry name" value="NAC-dom"/>
</dbReference>
<dbReference type="GO" id="GO:0003677">
    <property type="term" value="F:DNA binding"/>
    <property type="evidence" value="ECO:0007669"/>
    <property type="project" value="UniProtKB-KW"/>
</dbReference>
<dbReference type="OrthoDB" id="1871428at2759"/>
<keyword evidence="4" id="KW-0539">Nucleus</keyword>
<evidence type="ECO:0000313" key="8">
    <source>
        <dbReference type="Proteomes" id="UP000236161"/>
    </source>
</evidence>
<protein>
    <submittedName>
        <fullName evidence="7">NAC transcription factor ONAC010</fullName>
    </submittedName>
</protein>
<evidence type="ECO:0000256" key="5">
    <source>
        <dbReference type="SAM" id="MobiDB-lite"/>
    </source>
</evidence>
<evidence type="ECO:0000256" key="2">
    <source>
        <dbReference type="ARBA" id="ARBA00023125"/>
    </source>
</evidence>
<dbReference type="GO" id="GO:0006355">
    <property type="term" value="P:regulation of DNA-templated transcription"/>
    <property type="evidence" value="ECO:0007669"/>
    <property type="project" value="InterPro"/>
</dbReference>
<sequence>MERKEFMKLGSVRLPPGFRFQPTDEELVVQYLRRKALSCPLPACIIPEIDLRKYDPWDLPIGIRVLICSMSGYFGGERYYFYHREKKNVEKTRRGKYYQPASSGYWKAVGKEKQVLASRSNEEVVGTKQELVFFIGKLHRGLKTDWIMHEYCLSDTKVPKSINLDFFASSKEWVVCRIMDKRRTRKQRAKGTRDQQQNRVPPLSPSSSSSSCITDICDKEFINGEEAVSNALIAS</sequence>